<reference evidence="1" key="1">
    <citation type="submission" date="2021-02" db="EMBL/GenBank/DDBJ databases">
        <title>First Annotated Genome of the Yellow-green Alga Tribonema minus.</title>
        <authorList>
            <person name="Mahan K.M."/>
        </authorList>
    </citation>
    <scope>NUCLEOTIDE SEQUENCE</scope>
    <source>
        <strain evidence="1">UTEX B ZZ1240</strain>
    </source>
</reference>
<keyword evidence="2" id="KW-1185">Reference proteome</keyword>
<dbReference type="EMBL" id="JAFCMP010000534">
    <property type="protein sequence ID" value="KAG5176691.1"/>
    <property type="molecule type" value="Genomic_DNA"/>
</dbReference>
<proteinExistence type="predicted"/>
<comment type="caution">
    <text evidence="1">The sequence shown here is derived from an EMBL/GenBank/DDBJ whole genome shotgun (WGS) entry which is preliminary data.</text>
</comment>
<name>A0A835YL54_9STRA</name>
<dbReference type="Proteomes" id="UP000664859">
    <property type="component" value="Unassembled WGS sequence"/>
</dbReference>
<accession>A0A835YL54</accession>
<organism evidence="1 2">
    <name type="scientific">Tribonema minus</name>
    <dbReference type="NCBI Taxonomy" id="303371"/>
    <lineage>
        <taxon>Eukaryota</taxon>
        <taxon>Sar</taxon>
        <taxon>Stramenopiles</taxon>
        <taxon>Ochrophyta</taxon>
        <taxon>PX clade</taxon>
        <taxon>Xanthophyceae</taxon>
        <taxon>Tribonematales</taxon>
        <taxon>Tribonemataceae</taxon>
        <taxon>Tribonema</taxon>
    </lineage>
</organism>
<evidence type="ECO:0000313" key="1">
    <source>
        <dbReference type="EMBL" id="KAG5176691.1"/>
    </source>
</evidence>
<dbReference type="AlphaFoldDB" id="A0A835YL54"/>
<protein>
    <submittedName>
        <fullName evidence="1">Uncharacterized protein</fullName>
    </submittedName>
</protein>
<gene>
    <name evidence="1" type="ORF">JKP88DRAFT_249333</name>
</gene>
<sequence>MKRKDIDLLKDIAKVEPLTSRVVSRVPCLCIAVGHTGAGKSWKIVELIKRMQMERTITRLFIISPTAASNTIYKNIVREGDRVYDDLSPKIYASLEEIESVCKSEAYVYAHELKCAAAYLRYANGLPLDYPDTQLLEQIGWRQMIPKRPAFAVFADDCSHSALFSTSRKNPWSNFCLRCRHAGNGLGDSVFMVSQTMRSGVPKALRENATHFFYVGGSMNRKEVESMWETVSSFVSFDDFERKLRLFTLENHGYLFCDLIKKTLSNRY</sequence>
<evidence type="ECO:0000313" key="2">
    <source>
        <dbReference type="Proteomes" id="UP000664859"/>
    </source>
</evidence>